<dbReference type="OMA" id="ANFGNTC"/>
<keyword evidence="5" id="KW-0833">Ubl conjugation pathway</keyword>
<dbReference type="STRING" id="2880.D8LBJ3"/>
<dbReference type="EMBL" id="FN647682">
    <property type="protein sequence ID" value="CBN76702.1"/>
    <property type="molecule type" value="Genomic_DNA"/>
</dbReference>
<dbReference type="Gene3D" id="3.90.70.10">
    <property type="entry name" value="Cysteine proteinases"/>
    <property type="match status" value="1"/>
</dbReference>
<comment type="similarity">
    <text evidence="2 5">Belongs to the peptidase C19 family.</text>
</comment>
<keyword evidence="9" id="KW-1185">Reference proteome</keyword>
<evidence type="ECO:0000256" key="1">
    <source>
        <dbReference type="ARBA" id="ARBA00000707"/>
    </source>
</evidence>
<dbReference type="Pfam" id="PF00443">
    <property type="entry name" value="UCH"/>
    <property type="match status" value="1"/>
</dbReference>
<comment type="catalytic activity">
    <reaction evidence="1 5">
        <text>Thiol-dependent hydrolysis of ester, thioester, amide, peptide and isopeptide bonds formed by the C-terminal Gly of ubiquitin (a 76-residue protein attached to proteins as an intracellular targeting signal).</text>
        <dbReference type="EC" id="3.4.19.12"/>
    </reaction>
</comment>
<dbReference type="PANTHER" id="PTHR24006">
    <property type="entry name" value="UBIQUITIN CARBOXYL-TERMINAL HYDROLASE"/>
    <property type="match status" value="1"/>
</dbReference>
<name>D8LBJ3_ECTSI</name>
<reference evidence="8 9" key="1">
    <citation type="journal article" date="2010" name="Nature">
        <title>The Ectocarpus genome and the independent evolution of multicellularity in brown algae.</title>
        <authorList>
            <person name="Cock J.M."/>
            <person name="Sterck L."/>
            <person name="Rouze P."/>
            <person name="Scornet D."/>
            <person name="Allen A.E."/>
            <person name="Amoutzias G."/>
            <person name="Anthouard V."/>
            <person name="Artiguenave F."/>
            <person name="Aury J.M."/>
            <person name="Badger J.H."/>
            <person name="Beszteri B."/>
            <person name="Billiau K."/>
            <person name="Bonnet E."/>
            <person name="Bothwell J.H."/>
            <person name="Bowler C."/>
            <person name="Boyen C."/>
            <person name="Brownlee C."/>
            <person name="Carrano C.J."/>
            <person name="Charrier B."/>
            <person name="Cho G.Y."/>
            <person name="Coelho S.M."/>
            <person name="Collen J."/>
            <person name="Corre E."/>
            <person name="Da Silva C."/>
            <person name="Delage L."/>
            <person name="Delaroque N."/>
            <person name="Dittami S.M."/>
            <person name="Doulbeau S."/>
            <person name="Elias M."/>
            <person name="Farnham G."/>
            <person name="Gachon C.M."/>
            <person name="Gschloessl B."/>
            <person name="Heesch S."/>
            <person name="Jabbari K."/>
            <person name="Jubin C."/>
            <person name="Kawai H."/>
            <person name="Kimura K."/>
            <person name="Kloareg B."/>
            <person name="Kupper F.C."/>
            <person name="Lang D."/>
            <person name="Le Bail A."/>
            <person name="Leblanc C."/>
            <person name="Lerouge P."/>
            <person name="Lohr M."/>
            <person name="Lopez P.J."/>
            <person name="Martens C."/>
            <person name="Maumus F."/>
            <person name="Michel G."/>
            <person name="Miranda-Saavedra D."/>
            <person name="Morales J."/>
            <person name="Moreau H."/>
            <person name="Motomura T."/>
            <person name="Nagasato C."/>
            <person name="Napoli C.A."/>
            <person name="Nelson D.R."/>
            <person name="Nyvall-Collen P."/>
            <person name="Peters A.F."/>
            <person name="Pommier C."/>
            <person name="Potin P."/>
            <person name="Poulain J."/>
            <person name="Quesneville H."/>
            <person name="Read B."/>
            <person name="Rensing S.A."/>
            <person name="Ritter A."/>
            <person name="Rousvoal S."/>
            <person name="Samanta M."/>
            <person name="Samson G."/>
            <person name="Schroeder D.C."/>
            <person name="Segurens B."/>
            <person name="Strittmatter M."/>
            <person name="Tonon T."/>
            <person name="Tregear J.W."/>
            <person name="Valentin K."/>
            <person name="von Dassow P."/>
            <person name="Yamagishi T."/>
            <person name="Van de Peer Y."/>
            <person name="Wincker P."/>
        </authorList>
    </citation>
    <scope>NUCLEOTIDE SEQUENCE [LARGE SCALE GENOMIC DNA]</scope>
    <source>
        <strain evidence="9">Ec32 / CCAP1310/4</strain>
    </source>
</reference>
<dbReference type="SUPFAM" id="SSF54001">
    <property type="entry name" value="Cysteine proteinases"/>
    <property type="match status" value="1"/>
</dbReference>
<dbReference type="InterPro" id="IPR018200">
    <property type="entry name" value="USP_CS"/>
</dbReference>
<feature type="domain" description="USP" evidence="7">
    <location>
        <begin position="28"/>
        <end position="499"/>
    </location>
</feature>
<feature type="region of interest" description="Disordered" evidence="6">
    <location>
        <begin position="61"/>
        <end position="87"/>
    </location>
</feature>
<dbReference type="InterPro" id="IPR028889">
    <property type="entry name" value="USP"/>
</dbReference>
<protein>
    <recommendedName>
        <fullName evidence="5">Ubiquitin carboxyl-terminal hydrolase</fullName>
        <ecNumber evidence="5">3.4.19.12</ecNumber>
    </recommendedName>
</protein>
<organism evidence="8 9">
    <name type="scientific">Ectocarpus siliculosus</name>
    <name type="common">Brown alga</name>
    <name type="synonym">Conferva siliculosa</name>
    <dbReference type="NCBI Taxonomy" id="2880"/>
    <lineage>
        <taxon>Eukaryota</taxon>
        <taxon>Sar</taxon>
        <taxon>Stramenopiles</taxon>
        <taxon>Ochrophyta</taxon>
        <taxon>PX clade</taxon>
        <taxon>Phaeophyceae</taxon>
        <taxon>Ectocarpales</taxon>
        <taxon>Ectocarpaceae</taxon>
        <taxon>Ectocarpus</taxon>
    </lineage>
</organism>
<dbReference type="InterPro" id="IPR050164">
    <property type="entry name" value="Peptidase_C19"/>
</dbReference>
<dbReference type="InParanoid" id="D8LBJ3"/>
<dbReference type="GO" id="GO:0005634">
    <property type="term" value="C:nucleus"/>
    <property type="evidence" value="ECO:0007669"/>
    <property type="project" value="TreeGrafter"/>
</dbReference>
<dbReference type="OrthoDB" id="27652at2759"/>
<feature type="compositionally biased region" description="Low complexity" evidence="6">
    <location>
        <begin position="222"/>
        <end position="242"/>
    </location>
</feature>
<dbReference type="GO" id="GO:0005829">
    <property type="term" value="C:cytosol"/>
    <property type="evidence" value="ECO:0007669"/>
    <property type="project" value="TreeGrafter"/>
</dbReference>
<dbReference type="PROSITE" id="PS00972">
    <property type="entry name" value="USP_1"/>
    <property type="match status" value="1"/>
</dbReference>
<dbReference type="AlphaFoldDB" id="D8LBJ3"/>
<feature type="compositionally biased region" description="Gly residues" evidence="6">
    <location>
        <begin position="65"/>
        <end position="85"/>
    </location>
</feature>
<evidence type="ECO:0000313" key="9">
    <source>
        <dbReference type="Proteomes" id="UP000002630"/>
    </source>
</evidence>
<dbReference type="Proteomes" id="UP000002630">
    <property type="component" value="Linkage Group LG01"/>
</dbReference>
<dbReference type="GO" id="GO:0016579">
    <property type="term" value="P:protein deubiquitination"/>
    <property type="evidence" value="ECO:0007669"/>
    <property type="project" value="InterPro"/>
</dbReference>
<dbReference type="EMBL" id="FN649726">
    <property type="protein sequence ID" value="CBN76702.1"/>
    <property type="molecule type" value="Genomic_DNA"/>
</dbReference>
<feature type="region of interest" description="Disordered" evidence="6">
    <location>
        <begin position="158"/>
        <end position="242"/>
    </location>
</feature>
<accession>D8LBJ3</accession>
<evidence type="ECO:0000256" key="3">
    <source>
        <dbReference type="ARBA" id="ARBA00022670"/>
    </source>
</evidence>
<dbReference type="InterPro" id="IPR001394">
    <property type="entry name" value="Peptidase_C19_UCH"/>
</dbReference>
<evidence type="ECO:0000313" key="8">
    <source>
        <dbReference type="EMBL" id="CBN76702.1"/>
    </source>
</evidence>
<keyword evidence="4 5" id="KW-0378">Hydrolase</keyword>
<evidence type="ECO:0000256" key="2">
    <source>
        <dbReference type="ARBA" id="ARBA00009085"/>
    </source>
</evidence>
<gene>
    <name evidence="8" type="ORF">Esi_0000_0487</name>
</gene>
<dbReference type="PROSITE" id="PS50235">
    <property type="entry name" value="USP_3"/>
    <property type="match status" value="1"/>
</dbReference>
<dbReference type="GO" id="GO:0006508">
    <property type="term" value="P:proteolysis"/>
    <property type="evidence" value="ECO:0007669"/>
    <property type="project" value="UniProtKB-KW"/>
</dbReference>
<evidence type="ECO:0000256" key="6">
    <source>
        <dbReference type="SAM" id="MobiDB-lite"/>
    </source>
</evidence>
<evidence type="ECO:0000259" key="7">
    <source>
        <dbReference type="PROSITE" id="PS50235"/>
    </source>
</evidence>
<proteinExistence type="inferred from homology"/>
<evidence type="ECO:0000256" key="4">
    <source>
        <dbReference type="ARBA" id="ARBA00022801"/>
    </source>
</evidence>
<dbReference type="PANTHER" id="PTHR24006:SF733">
    <property type="entry name" value="RE52890P"/>
    <property type="match status" value="1"/>
</dbReference>
<dbReference type="GO" id="GO:0004843">
    <property type="term" value="F:cysteine-type deubiquitinase activity"/>
    <property type="evidence" value="ECO:0007669"/>
    <property type="project" value="UniProtKB-UniRule"/>
</dbReference>
<dbReference type="eggNOG" id="KOG1864">
    <property type="taxonomic scope" value="Eukaryota"/>
</dbReference>
<dbReference type="InterPro" id="IPR038765">
    <property type="entry name" value="Papain-like_cys_pep_sf"/>
</dbReference>
<feature type="compositionally biased region" description="Low complexity" evidence="6">
    <location>
        <begin position="180"/>
        <end position="197"/>
    </location>
</feature>
<feature type="region of interest" description="Disordered" evidence="6">
    <location>
        <begin position="254"/>
        <end position="294"/>
    </location>
</feature>
<evidence type="ECO:0000256" key="5">
    <source>
        <dbReference type="RuleBase" id="RU366025"/>
    </source>
</evidence>
<keyword evidence="3 5" id="KW-0645">Protease</keyword>
<feature type="compositionally biased region" description="Polar residues" evidence="6">
    <location>
        <begin position="202"/>
        <end position="212"/>
    </location>
</feature>
<dbReference type="EC" id="3.4.19.12" evidence="5"/>
<sequence>MGVGASHQTKLEREFGDIGDGDGQERFFGLENFGNTCYCNSVLQALYFCEPLRHHLAQVREEDTSGGGSGDGSSSGGGGGSGGSGKTVLSELAELFSSISNQKRRSGHLAPTEFLRTLRERNELFRGNRQQDAHEFFNFVLNEMADSVVARRKLREEAATVQEHKQRFQQNGSHHHRQTHGSNGNTQTNSSQQQQQQDPRRSSTWSKMSSFKGSFGNGLKNASQPASAEGAAPAATPSVAPAADCTAPSAAVGGHAGGMSGSDPGEGESAAGVDGGGGNARGNRRTSDGANESGGETWVHRIFQGVLTNQTKCLCCETVSNRDEPFMDLSLDVEQNSSVSACLRNFSSTETLTKKNKFFCETCYALQEAEKKIRLKRLPRVLTLHLKRFKYVESLENFSKLSHRVVFPLELRTPNMTDAAGEADADGRLYRLFAVVVHIGRGPNHGHYVAVVKSGGRWLLFDDEIVELVNEQVLKQCFGLARPASAATNTGYLLLYDCGE</sequence>
<keyword evidence="5" id="KW-0788">Thiol protease</keyword>
<dbReference type="PROSITE" id="PS00973">
    <property type="entry name" value="USP_2"/>
    <property type="match status" value="1"/>
</dbReference>